<comment type="caution">
    <text evidence="4">The sequence shown here is derived from an EMBL/GenBank/DDBJ whole genome shotgun (WGS) entry which is preliminary data.</text>
</comment>
<proteinExistence type="predicted"/>
<dbReference type="EMBL" id="JBHUHP010000016">
    <property type="protein sequence ID" value="MFD2093179.1"/>
    <property type="molecule type" value="Genomic_DNA"/>
</dbReference>
<protein>
    <submittedName>
        <fullName evidence="4">Anti-sigma factor family protein</fullName>
    </submittedName>
</protein>
<keyword evidence="2" id="KW-0804">Transcription</keyword>
<dbReference type="InterPro" id="IPR027383">
    <property type="entry name" value="Znf_put"/>
</dbReference>
<evidence type="ECO:0000256" key="1">
    <source>
        <dbReference type="ARBA" id="ARBA00023015"/>
    </source>
</evidence>
<evidence type="ECO:0000259" key="3">
    <source>
        <dbReference type="Pfam" id="PF13490"/>
    </source>
</evidence>
<name>A0ABW4XEK7_9ACTN</name>
<dbReference type="Gene3D" id="1.10.10.1320">
    <property type="entry name" value="Anti-sigma factor, zinc-finger domain"/>
    <property type="match status" value="1"/>
</dbReference>
<gene>
    <name evidence="4" type="ORF">ACFSHS_16560</name>
</gene>
<sequence length="98" mass="10850">MAEPPAPRPADRDVLEIACQEFVELVTDHLEGTLPEDVERAVAAHLELCEPCRIYLEQIRGTTSALRALSGPTLPQPARERLLHVFTTLHADERGDSP</sequence>
<evidence type="ECO:0000313" key="4">
    <source>
        <dbReference type="EMBL" id="MFD2093179.1"/>
    </source>
</evidence>
<keyword evidence="1" id="KW-0805">Transcription regulation</keyword>
<evidence type="ECO:0000313" key="5">
    <source>
        <dbReference type="Proteomes" id="UP001597402"/>
    </source>
</evidence>
<organism evidence="4 5">
    <name type="scientific">Blastococcus deserti</name>
    <dbReference type="NCBI Taxonomy" id="2259033"/>
    <lineage>
        <taxon>Bacteria</taxon>
        <taxon>Bacillati</taxon>
        <taxon>Actinomycetota</taxon>
        <taxon>Actinomycetes</taxon>
        <taxon>Geodermatophilales</taxon>
        <taxon>Geodermatophilaceae</taxon>
        <taxon>Blastococcus</taxon>
    </lineage>
</organism>
<reference evidence="5" key="1">
    <citation type="journal article" date="2019" name="Int. J. Syst. Evol. Microbiol.">
        <title>The Global Catalogue of Microorganisms (GCM) 10K type strain sequencing project: providing services to taxonomists for standard genome sequencing and annotation.</title>
        <authorList>
            <consortium name="The Broad Institute Genomics Platform"/>
            <consortium name="The Broad Institute Genome Sequencing Center for Infectious Disease"/>
            <person name="Wu L."/>
            <person name="Ma J."/>
        </authorList>
    </citation>
    <scope>NUCLEOTIDE SEQUENCE [LARGE SCALE GENOMIC DNA]</scope>
    <source>
        <strain evidence="5">JCM 3338</strain>
    </source>
</reference>
<dbReference type="Proteomes" id="UP001597402">
    <property type="component" value="Unassembled WGS sequence"/>
</dbReference>
<dbReference type="InterPro" id="IPR041916">
    <property type="entry name" value="Anti_sigma_zinc_sf"/>
</dbReference>
<accession>A0ABW4XEK7</accession>
<keyword evidence="5" id="KW-1185">Reference proteome</keyword>
<dbReference type="RefSeq" id="WP_376878459.1">
    <property type="nucleotide sequence ID" value="NZ_JBHUHP010000016.1"/>
</dbReference>
<evidence type="ECO:0000256" key="2">
    <source>
        <dbReference type="ARBA" id="ARBA00023163"/>
    </source>
</evidence>
<dbReference type="Pfam" id="PF13490">
    <property type="entry name" value="zf-HC2"/>
    <property type="match status" value="1"/>
</dbReference>
<feature type="domain" description="Putative zinc-finger" evidence="3">
    <location>
        <begin position="19"/>
        <end position="53"/>
    </location>
</feature>